<gene>
    <name evidence="4" type="ORF">GB881_00530</name>
</gene>
<dbReference type="InterPro" id="IPR050922">
    <property type="entry name" value="LytR/CpsA/Psr_CW_biosynth"/>
</dbReference>
<dbReference type="PANTHER" id="PTHR33392:SF6">
    <property type="entry name" value="POLYISOPRENYL-TEICHOIC ACID--PEPTIDOGLYCAN TEICHOIC ACID TRANSFERASE TAGU"/>
    <property type="match status" value="1"/>
</dbReference>
<dbReference type="PANTHER" id="PTHR33392">
    <property type="entry name" value="POLYISOPRENYL-TEICHOIC ACID--PEPTIDOGLYCAN TEICHOIC ACID TRANSFERASE TAGU"/>
    <property type="match status" value="1"/>
</dbReference>
<dbReference type="InterPro" id="IPR004474">
    <property type="entry name" value="LytR_CpsA_psr"/>
</dbReference>
<dbReference type="NCBIfam" id="TIGR00350">
    <property type="entry name" value="lytR_cpsA_psr"/>
    <property type="match status" value="1"/>
</dbReference>
<reference evidence="4 5" key="1">
    <citation type="submission" date="2019-10" db="EMBL/GenBank/DDBJ databases">
        <title>Georgenia wutianyii sp. nov. and Georgenia yuyongxinii sp. nov. isolated from plateau pika (Ochotona curzoniae) in the Qinghai-Tibet plateau of China.</title>
        <authorList>
            <person name="Tian Z."/>
        </authorList>
    </citation>
    <scope>NUCLEOTIDE SEQUENCE [LARGE SCALE GENOMIC DNA]</scope>
    <source>
        <strain evidence="4 5">JCM 19765</strain>
    </source>
</reference>
<dbReference type="Pfam" id="PF03816">
    <property type="entry name" value="LytR_cpsA_psr"/>
    <property type="match status" value="1"/>
</dbReference>
<dbReference type="AlphaFoldDB" id="A0A6N7EFT4"/>
<keyword evidence="5" id="KW-1185">Reference proteome</keyword>
<evidence type="ECO:0000256" key="2">
    <source>
        <dbReference type="SAM" id="MobiDB-lite"/>
    </source>
</evidence>
<sequence>MALIVALGLVLVLAGGAFATVTYLQGRLNAGIERIEDPFAELTDRPTNEPRENEDGDEFPPPVNILVLGSDSRISAGDPNQWRAGAQRTDAIMLAQVSGNRKNATLMSIPRDSWVDVPGYGMNKINAAFSYGGPTLMIDTVEQLTGVRIHHFAVADFESFSALTDELGGVEIALTQPLATDSGTLQPGTHLLDGDQALQYARERYNVAGGDFGRVQRQQNWMRAIMAAAFDREVLTNPGRLMSFLETVTQSVAVDEGFTIGEMRDLALGSRELRPGSVTFITAPYSGTGRSPDGRQSIVLLNEPLFNEVSLAFAEDRIAQYLAANPGVAPQLGDAVS</sequence>
<organism evidence="4 5">
    <name type="scientific">Georgenia subflava</name>
    <dbReference type="NCBI Taxonomy" id="1622177"/>
    <lineage>
        <taxon>Bacteria</taxon>
        <taxon>Bacillati</taxon>
        <taxon>Actinomycetota</taxon>
        <taxon>Actinomycetes</taxon>
        <taxon>Micrococcales</taxon>
        <taxon>Bogoriellaceae</taxon>
        <taxon>Georgenia</taxon>
    </lineage>
</organism>
<evidence type="ECO:0000313" key="5">
    <source>
        <dbReference type="Proteomes" id="UP000437709"/>
    </source>
</evidence>
<evidence type="ECO:0000313" key="4">
    <source>
        <dbReference type="EMBL" id="MPV35545.1"/>
    </source>
</evidence>
<comment type="caution">
    <text evidence="4">The sequence shown here is derived from an EMBL/GenBank/DDBJ whole genome shotgun (WGS) entry which is preliminary data.</text>
</comment>
<feature type="domain" description="Cell envelope-related transcriptional attenuator" evidence="3">
    <location>
        <begin position="88"/>
        <end position="228"/>
    </location>
</feature>
<feature type="region of interest" description="Disordered" evidence="2">
    <location>
        <begin position="39"/>
        <end position="61"/>
    </location>
</feature>
<dbReference type="EMBL" id="WHPC01000001">
    <property type="protein sequence ID" value="MPV35545.1"/>
    <property type="molecule type" value="Genomic_DNA"/>
</dbReference>
<accession>A0A6N7EFT4</accession>
<proteinExistence type="inferred from homology"/>
<dbReference type="Proteomes" id="UP000437709">
    <property type="component" value="Unassembled WGS sequence"/>
</dbReference>
<protein>
    <submittedName>
        <fullName evidence="4">LytR family transcriptional regulator</fullName>
    </submittedName>
</protein>
<evidence type="ECO:0000259" key="3">
    <source>
        <dbReference type="Pfam" id="PF03816"/>
    </source>
</evidence>
<comment type="similarity">
    <text evidence="1">Belongs to the LytR/CpsA/Psr (LCP) family.</text>
</comment>
<dbReference type="Gene3D" id="3.40.630.190">
    <property type="entry name" value="LCP protein"/>
    <property type="match status" value="1"/>
</dbReference>
<name>A0A6N7EFT4_9MICO</name>
<feature type="compositionally biased region" description="Basic and acidic residues" evidence="2">
    <location>
        <begin position="39"/>
        <end position="53"/>
    </location>
</feature>
<evidence type="ECO:0000256" key="1">
    <source>
        <dbReference type="ARBA" id="ARBA00006068"/>
    </source>
</evidence>